<dbReference type="AlphaFoldDB" id="A0AAV4MII4"/>
<proteinExistence type="predicted"/>
<name>A0AAV4MII4_CAEEX</name>
<accession>A0AAV4MII4</accession>
<reference evidence="1 2" key="1">
    <citation type="submission" date="2021-06" db="EMBL/GenBank/DDBJ databases">
        <title>Caerostris extrusa draft genome.</title>
        <authorList>
            <person name="Kono N."/>
            <person name="Arakawa K."/>
        </authorList>
    </citation>
    <scope>NUCLEOTIDE SEQUENCE [LARGE SCALE GENOMIC DNA]</scope>
</reference>
<dbReference type="Proteomes" id="UP001054945">
    <property type="component" value="Unassembled WGS sequence"/>
</dbReference>
<sequence length="97" mass="10975">MAQKTIEKSLEESCSLSLSLARLVNSDEKSAVLSREDPLLCSFLFKTPRHILVRCSSGSGTRDQLLNKCVSINTISAFVIRRSTLWRISFEKFCDFN</sequence>
<keyword evidence="2" id="KW-1185">Reference proteome</keyword>
<protein>
    <submittedName>
        <fullName evidence="1">Uncharacterized protein</fullName>
    </submittedName>
</protein>
<organism evidence="1 2">
    <name type="scientific">Caerostris extrusa</name>
    <name type="common">Bark spider</name>
    <name type="synonym">Caerostris bankana</name>
    <dbReference type="NCBI Taxonomy" id="172846"/>
    <lineage>
        <taxon>Eukaryota</taxon>
        <taxon>Metazoa</taxon>
        <taxon>Ecdysozoa</taxon>
        <taxon>Arthropoda</taxon>
        <taxon>Chelicerata</taxon>
        <taxon>Arachnida</taxon>
        <taxon>Araneae</taxon>
        <taxon>Araneomorphae</taxon>
        <taxon>Entelegynae</taxon>
        <taxon>Araneoidea</taxon>
        <taxon>Araneidae</taxon>
        <taxon>Caerostris</taxon>
    </lineage>
</organism>
<gene>
    <name evidence="1" type="ORF">CEXT_659961</name>
</gene>
<evidence type="ECO:0000313" key="1">
    <source>
        <dbReference type="EMBL" id="GIX71276.1"/>
    </source>
</evidence>
<dbReference type="EMBL" id="BPLR01019740">
    <property type="protein sequence ID" value="GIX71276.1"/>
    <property type="molecule type" value="Genomic_DNA"/>
</dbReference>
<comment type="caution">
    <text evidence="1">The sequence shown here is derived from an EMBL/GenBank/DDBJ whole genome shotgun (WGS) entry which is preliminary data.</text>
</comment>
<evidence type="ECO:0000313" key="2">
    <source>
        <dbReference type="Proteomes" id="UP001054945"/>
    </source>
</evidence>